<evidence type="ECO:0000313" key="1">
    <source>
        <dbReference type="EMBL" id="HFI92589.1"/>
    </source>
</evidence>
<dbReference type="EMBL" id="DSUJ01000011">
    <property type="protein sequence ID" value="HFI92589.1"/>
    <property type="molecule type" value="Genomic_DNA"/>
</dbReference>
<reference evidence="1" key="1">
    <citation type="journal article" date="2020" name="mSystems">
        <title>Genome- and Community-Level Interaction Insights into Carbon Utilization and Element Cycling Functions of Hydrothermarchaeota in Hydrothermal Sediment.</title>
        <authorList>
            <person name="Zhou Z."/>
            <person name="Liu Y."/>
            <person name="Xu W."/>
            <person name="Pan J."/>
            <person name="Luo Z.H."/>
            <person name="Li M."/>
        </authorList>
    </citation>
    <scope>NUCLEOTIDE SEQUENCE [LARGE SCALE GENOMIC DNA]</scope>
    <source>
        <strain evidence="1">SpSt-479</strain>
    </source>
</reference>
<proteinExistence type="predicted"/>
<evidence type="ECO:0008006" key="2">
    <source>
        <dbReference type="Google" id="ProtNLM"/>
    </source>
</evidence>
<dbReference type="Gene3D" id="3.30.2130.10">
    <property type="entry name" value="VC0802-like"/>
    <property type="match status" value="1"/>
</dbReference>
<comment type="caution">
    <text evidence="1">The sequence shown here is derived from an EMBL/GenBank/DDBJ whole genome shotgun (WGS) entry which is preliminary data.</text>
</comment>
<gene>
    <name evidence="1" type="ORF">ENS31_13810</name>
</gene>
<accession>A0A7V2ZM90</accession>
<name>A0A7V2ZM90_9BACT</name>
<dbReference type="RefSeq" id="WP_304148287.1">
    <property type="nucleotide sequence ID" value="NZ_JAOAIE010000131.1"/>
</dbReference>
<dbReference type="AlphaFoldDB" id="A0A7V2ZM90"/>
<protein>
    <recommendedName>
        <fullName evidence="2">ACT domain-containing protein</fullName>
    </recommendedName>
</protein>
<organism evidence="1">
    <name type="scientific">Ignavibacterium album</name>
    <dbReference type="NCBI Taxonomy" id="591197"/>
    <lineage>
        <taxon>Bacteria</taxon>
        <taxon>Pseudomonadati</taxon>
        <taxon>Ignavibacteriota</taxon>
        <taxon>Ignavibacteria</taxon>
        <taxon>Ignavibacteriales</taxon>
        <taxon>Ignavibacteriaceae</taxon>
        <taxon>Ignavibacterium</taxon>
    </lineage>
</organism>
<sequence>MSFKIQKVEYFYTSVVDQPGEAYKFLSTLAKAGINLLAFTAIPVGPMRTQLSIFPEDTSKFIVEAKNAGIHIDGPYSAILVRGDDQLGAFAELHQKLFEANVNVYACTGVTDGKGTFGYLLYIRPEQFDNAIKALNL</sequence>